<dbReference type="PANTHER" id="PTHR43156">
    <property type="entry name" value="STAGE II SPORULATION PROTEIN E-RELATED"/>
    <property type="match status" value="1"/>
</dbReference>
<dbReference type="AlphaFoldDB" id="A0A5N5W9X7"/>
<evidence type="ECO:0000313" key="4">
    <source>
        <dbReference type="Proteomes" id="UP000327000"/>
    </source>
</evidence>
<dbReference type="InterPro" id="IPR035965">
    <property type="entry name" value="PAS-like_dom_sf"/>
</dbReference>
<dbReference type="PROSITE" id="PS50112">
    <property type="entry name" value="PAS"/>
    <property type="match status" value="1"/>
</dbReference>
<reference evidence="3 4" key="1">
    <citation type="journal article" date="2019" name="Microb. Cell Fact.">
        <title>Exploring novel herbicidin analogues by transcriptional regulator overexpression and MS/MS molecular networking.</title>
        <authorList>
            <person name="Shi Y."/>
            <person name="Gu R."/>
            <person name="Li Y."/>
            <person name="Wang X."/>
            <person name="Ren W."/>
            <person name="Li X."/>
            <person name="Wang L."/>
            <person name="Xie Y."/>
            <person name="Hong B."/>
        </authorList>
    </citation>
    <scope>NUCLEOTIDE SEQUENCE [LARGE SCALE GENOMIC DNA]</scope>
    <source>
        <strain evidence="3 4">US-43</strain>
    </source>
</reference>
<comment type="caution">
    <text evidence="3">The sequence shown here is derived from an EMBL/GenBank/DDBJ whole genome shotgun (WGS) entry which is preliminary data.</text>
</comment>
<dbReference type="InterPro" id="IPR001610">
    <property type="entry name" value="PAC"/>
</dbReference>
<dbReference type="Gene3D" id="3.30.450.20">
    <property type="entry name" value="PAS domain"/>
    <property type="match status" value="2"/>
</dbReference>
<organism evidence="3 4">
    <name type="scientific">Streptomyces mobaraensis</name>
    <name type="common">Streptoverticillium mobaraense</name>
    <dbReference type="NCBI Taxonomy" id="35621"/>
    <lineage>
        <taxon>Bacteria</taxon>
        <taxon>Bacillati</taxon>
        <taxon>Actinomycetota</taxon>
        <taxon>Actinomycetes</taxon>
        <taxon>Kitasatosporales</taxon>
        <taxon>Streptomycetaceae</taxon>
        <taxon>Streptomyces</taxon>
    </lineage>
</organism>
<dbReference type="GO" id="GO:0016791">
    <property type="term" value="F:phosphatase activity"/>
    <property type="evidence" value="ECO:0007669"/>
    <property type="project" value="TreeGrafter"/>
</dbReference>
<dbReference type="SUPFAM" id="SSF55785">
    <property type="entry name" value="PYP-like sensor domain (PAS domain)"/>
    <property type="match status" value="2"/>
</dbReference>
<keyword evidence="1" id="KW-0378">Hydrolase</keyword>
<dbReference type="Proteomes" id="UP000327000">
    <property type="component" value="Unassembled WGS sequence"/>
</dbReference>
<dbReference type="SMART" id="SM00091">
    <property type="entry name" value="PAS"/>
    <property type="match status" value="2"/>
</dbReference>
<dbReference type="Pfam" id="PF07228">
    <property type="entry name" value="SpoIIE"/>
    <property type="match status" value="1"/>
</dbReference>
<dbReference type="RefSeq" id="WP_152263343.1">
    <property type="nucleotide sequence ID" value="NZ_VOKX01000016.1"/>
</dbReference>
<dbReference type="InterPro" id="IPR013656">
    <property type="entry name" value="PAS_4"/>
</dbReference>
<gene>
    <name evidence="3" type="ORF">FRZ00_11465</name>
</gene>
<dbReference type="InterPro" id="IPR001932">
    <property type="entry name" value="PPM-type_phosphatase-like_dom"/>
</dbReference>
<dbReference type="InterPro" id="IPR052016">
    <property type="entry name" value="Bact_Sigma-Reg"/>
</dbReference>
<dbReference type="OrthoDB" id="118142at2"/>
<dbReference type="Pfam" id="PF08448">
    <property type="entry name" value="PAS_4"/>
    <property type="match status" value="1"/>
</dbReference>
<dbReference type="EMBL" id="VOKX01000016">
    <property type="protein sequence ID" value="KAB7847313.1"/>
    <property type="molecule type" value="Genomic_DNA"/>
</dbReference>
<dbReference type="SUPFAM" id="SSF81606">
    <property type="entry name" value="PP2C-like"/>
    <property type="match status" value="1"/>
</dbReference>
<dbReference type="InterPro" id="IPR013655">
    <property type="entry name" value="PAS_fold_3"/>
</dbReference>
<dbReference type="InterPro" id="IPR000014">
    <property type="entry name" value="PAS"/>
</dbReference>
<sequence length="685" mass="75033">MPESTAPPPPAPHWRMFDPAPVAMAVTRGPRHRLVYMNAVYRELFGDRPLGAPITEAFADLRQRGYLALFDDVRNTGAPVSLAAAPTEGASREDGGTRYYTFSLSAVGSSEAERGVLVVAMDVTEQIRATERIRRVSEERLRALRRFENLVTANTQMMWVTAAKGGTIEPSPGWERVTGQTWEQFRGDGWLDALHPEDREPMDAAWQRALAEVPDEFRYVYRLRTVEGTYRHFDVRAVPVREDGRVVEWVGTCTDIEDRWQEERRKDVLARGAALLAESTKPRSAFAALGDVIVPSLADKCGIYLLREPTYQLTGDAPLVVERIAARSREGLPPHPARLGEEHIAPDSAFARAVRERRVVHESFDPAHIPPGTAPPDSVAWLSEVGAHSMVVVPVVIDGTLAAIVDAFACGDSEPIDATDEALLRELLEQAHDPLRNVIEFQRTQRVALALQHSLLTEPPRYDDLVITARYLPSPAAADVGGDWFDSFVLGDGAPVLVIGDVAGHDIEAAVTMSRMRNMLRSLAADREEPPGDIIRRLDRATQVLDPEEGTATCALVRIEHATEGGRRAHYCVAGHPPPLVVDPDGRTRFLEGATSPLLGMPVPDEWRTSALEPLPPGGTLLLYTDGLVERPDEDIDEGLARLARTASGLAGAPLEAFCDTLLAEPSVTGQDDICLIAVRLPEEG</sequence>
<dbReference type="PANTHER" id="PTHR43156:SF2">
    <property type="entry name" value="STAGE II SPORULATION PROTEIN E"/>
    <property type="match status" value="1"/>
</dbReference>
<dbReference type="CDD" id="cd00130">
    <property type="entry name" value="PAS"/>
    <property type="match status" value="1"/>
</dbReference>
<evidence type="ECO:0000313" key="3">
    <source>
        <dbReference type="EMBL" id="KAB7847313.1"/>
    </source>
</evidence>
<dbReference type="NCBIfam" id="TIGR00229">
    <property type="entry name" value="sensory_box"/>
    <property type="match status" value="1"/>
</dbReference>
<dbReference type="SUPFAM" id="SSF55781">
    <property type="entry name" value="GAF domain-like"/>
    <property type="match status" value="1"/>
</dbReference>
<dbReference type="SMART" id="SM00331">
    <property type="entry name" value="PP2C_SIG"/>
    <property type="match status" value="1"/>
</dbReference>
<accession>A0A5N5W9X7</accession>
<dbReference type="SMART" id="SM00086">
    <property type="entry name" value="PAC"/>
    <property type="match status" value="1"/>
</dbReference>
<feature type="domain" description="PAS" evidence="2">
    <location>
        <begin position="143"/>
        <end position="213"/>
    </location>
</feature>
<protein>
    <submittedName>
        <fullName evidence="3">SpoIIE family protein phosphatase</fullName>
    </submittedName>
</protein>
<dbReference type="InterPro" id="IPR003018">
    <property type="entry name" value="GAF"/>
</dbReference>
<dbReference type="Gene3D" id="3.60.40.10">
    <property type="entry name" value="PPM-type phosphatase domain"/>
    <property type="match status" value="1"/>
</dbReference>
<dbReference type="InterPro" id="IPR036457">
    <property type="entry name" value="PPM-type-like_dom_sf"/>
</dbReference>
<proteinExistence type="predicted"/>
<evidence type="ECO:0000259" key="2">
    <source>
        <dbReference type="PROSITE" id="PS50112"/>
    </source>
</evidence>
<name>A0A5N5W9X7_STRMB</name>
<dbReference type="Gene3D" id="3.30.450.40">
    <property type="match status" value="1"/>
</dbReference>
<evidence type="ECO:0000256" key="1">
    <source>
        <dbReference type="ARBA" id="ARBA00022801"/>
    </source>
</evidence>
<dbReference type="InterPro" id="IPR029016">
    <property type="entry name" value="GAF-like_dom_sf"/>
</dbReference>
<dbReference type="Pfam" id="PF08447">
    <property type="entry name" value="PAS_3"/>
    <property type="match status" value="1"/>
</dbReference>
<dbReference type="Pfam" id="PF01590">
    <property type="entry name" value="GAF"/>
    <property type="match status" value="1"/>
</dbReference>
<keyword evidence="4" id="KW-1185">Reference proteome</keyword>